<name>A0ACC6Q0E8_9ACTN</name>
<accession>A0ACC6Q0E8</accession>
<proteinExistence type="predicted"/>
<dbReference type="Proteomes" id="UP001377168">
    <property type="component" value="Unassembled WGS sequence"/>
</dbReference>
<dbReference type="EMBL" id="JBBKAJ010000022">
    <property type="protein sequence ID" value="MEJ8637099.1"/>
    <property type="molecule type" value="Genomic_DNA"/>
</dbReference>
<organism evidence="1 2">
    <name type="scientific">Streptomyces achmelvichensis</name>
    <dbReference type="NCBI Taxonomy" id="3134111"/>
    <lineage>
        <taxon>Bacteria</taxon>
        <taxon>Bacillati</taxon>
        <taxon>Actinomycetota</taxon>
        <taxon>Actinomycetes</taxon>
        <taxon>Kitasatosporales</taxon>
        <taxon>Streptomycetaceae</taxon>
        <taxon>Streptomyces</taxon>
    </lineage>
</organism>
<gene>
    <name evidence="1" type="ORF">WKI67_27415</name>
</gene>
<evidence type="ECO:0000313" key="2">
    <source>
        <dbReference type="Proteomes" id="UP001377168"/>
    </source>
</evidence>
<keyword evidence="2" id="KW-1185">Reference proteome</keyword>
<evidence type="ECO:0000313" key="1">
    <source>
        <dbReference type="EMBL" id="MEJ8637099.1"/>
    </source>
</evidence>
<sequence>MRILTRRVALRALFTIGAVAGTAGVLAPVVSRRPGTGSPDTGASSGPELERFTEMYRGRRIEGTAAYMVPAADSGGEVSAAAKGLPSVEVRIDGRPLHVMRRADGSYLSLVNHYESFPTLRDVARAAVDELGAEQLALSPAHSPLSSSST</sequence>
<comment type="caution">
    <text evidence="1">The sequence shown here is derived from an EMBL/GenBank/DDBJ whole genome shotgun (WGS) entry which is preliminary data.</text>
</comment>
<protein>
    <submittedName>
        <fullName evidence="1">Tyrosinase family oxidase copper chaperone</fullName>
    </submittedName>
</protein>
<reference evidence="1" key="1">
    <citation type="submission" date="2024-03" db="EMBL/GenBank/DDBJ databases">
        <title>Novel Streptomyces species of biotechnological and ecological value are a feature of Machair soil.</title>
        <authorList>
            <person name="Prole J.R."/>
            <person name="Goodfellow M."/>
            <person name="Allenby N."/>
            <person name="Ward A.C."/>
        </authorList>
    </citation>
    <scope>NUCLEOTIDE SEQUENCE</scope>
    <source>
        <strain evidence="1">MS2.AVA.5</strain>
    </source>
</reference>